<dbReference type="RefSeq" id="WP_016920094.1">
    <property type="nucleotide sequence ID" value="NZ_CP044331.1"/>
</dbReference>
<feature type="transmembrane region" description="Helical" evidence="5">
    <location>
        <begin position="61"/>
        <end position="82"/>
    </location>
</feature>
<evidence type="ECO:0000313" key="6">
    <source>
        <dbReference type="EMBL" id="QGM97201.1"/>
    </source>
</evidence>
<feature type="transmembrane region" description="Helical" evidence="5">
    <location>
        <begin position="154"/>
        <end position="174"/>
    </location>
</feature>
<name>A0A6B8M2T6_9HYPH</name>
<dbReference type="AlphaFoldDB" id="A0A6B8M2T6"/>
<proteinExistence type="predicted"/>
<evidence type="ECO:0000256" key="3">
    <source>
        <dbReference type="ARBA" id="ARBA00022989"/>
    </source>
</evidence>
<dbReference type="Gene3D" id="1.10.3430.10">
    <property type="entry name" value="Ammonium transporter AmtB like domains"/>
    <property type="match status" value="1"/>
</dbReference>
<organism evidence="6 7">
    <name type="scientific">Methylocystis parvus</name>
    <dbReference type="NCBI Taxonomy" id="134"/>
    <lineage>
        <taxon>Bacteria</taxon>
        <taxon>Pseudomonadati</taxon>
        <taxon>Pseudomonadota</taxon>
        <taxon>Alphaproteobacteria</taxon>
        <taxon>Hyphomicrobiales</taxon>
        <taxon>Methylocystaceae</taxon>
        <taxon>Methylocystis</taxon>
    </lineage>
</organism>
<reference evidence="6 7" key="1">
    <citation type="submission" date="2019-09" db="EMBL/GenBank/DDBJ databases">
        <title>Isolation and complete genome sequencing of Methylocystis species.</title>
        <authorList>
            <person name="Rumah B.L."/>
            <person name="Stead C.E."/>
            <person name="Stevens B.C."/>
            <person name="Minton N.P."/>
            <person name="Grosse-Honebrink A."/>
            <person name="Zhang Y."/>
        </authorList>
    </citation>
    <scope>NUCLEOTIDE SEQUENCE [LARGE SCALE GENOMIC DNA]</scope>
    <source>
        <strain evidence="6 7">BRCS2</strain>
    </source>
</reference>
<evidence type="ECO:0000256" key="4">
    <source>
        <dbReference type="ARBA" id="ARBA00023136"/>
    </source>
</evidence>
<dbReference type="InterPro" id="IPR029020">
    <property type="entry name" value="Ammonium/urea_transptr"/>
</dbReference>
<comment type="subcellular location">
    <subcellularLocation>
        <location evidence="1">Membrane</location>
        <topology evidence="1">Multi-pass membrane protein</topology>
    </subcellularLocation>
</comment>
<evidence type="ECO:0000313" key="7">
    <source>
        <dbReference type="Proteomes" id="UP000422569"/>
    </source>
</evidence>
<keyword evidence="7" id="KW-1185">Reference proteome</keyword>
<feature type="transmembrane region" description="Helical" evidence="5">
    <location>
        <begin position="129"/>
        <end position="147"/>
    </location>
</feature>
<gene>
    <name evidence="6" type="ORF">F7D14_06735</name>
</gene>
<dbReference type="Proteomes" id="UP000422569">
    <property type="component" value="Chromosome"/>
</dbReference>
<evidence type="ECO:0000256" key="1">
    <source>
        <dbReference type="ARBA" id="ARBA00004141"/>
    </source>
</evidence>
<sequence length="176" mass="19345">MALNIPFVTDETPKTLLKMLNLEASQLSLPESQELMKGALGAYVVLQAGAQWFNKSLPVSIFYGVASAAVLYAATFYLLRFLKQEQKFVKTLSAMAIMGAAGALAYIVLHIIVGIALPPPLPTDRLARFLLFPIIVWLAFMYAFLLRHVSLRPIPAFVTSALYVLAIEVVLSAIKF</sequence>
<dbReference type="GO" id="GO:0016020">
    <property type="term" value="C:membrane"/>
    <property type="evidence" value="ECO:0007669"/>
    <property type="project" value="UniProtKB-SubCell"/>
</dbReference>
<evidence type="ECO:0000256" key="2">
    <source>
        <dbReference type="ARBA" id="ARBA00022692"/>
    </source>
</evidence>
<evidence type="ECO:0008006" key="8">
    <source>
        <dbReference type="Google" id="ProtNLM"/>
    </source>
</evidence>
<protein>
    <recommendedName>
        <fullName evidence="8">Yip1 domain-containing protein</fullName>
    </recommendedName>
</protein>
<evidence type="ECO:0000256" key="5">
    <source>
        <dbReference type="SAM" id="Phobius"/>
    </source>
</evidence>
<keyword evidence="3 5" id="KW-1133">Transmembrane helix</keyword>
<feature type="transmembrane region" description="Helical" evidence="5">
    <location>
        <begin position="94"/>
        <end position="117"/>
    </location>
</feature>
<keyword evidence="4 5" id="KW-0472">Membrane</keyword>
<keyword evidence="2 5" id="KW-0812">Transmembrane</keyword>
<dbReference type="EMBL" id="CP044331">
    <property type="protein sequence ID" value="QGM97201.1"/>
    <property type="molecule type" value="Genomic_DNA"/>
</dbReference>
<accession>A0A6B8M2T6</accession>
<dbReference type="KEGG" id="mpar:F7D14_06735"/>